<accession>A0A0F9S2K9</accession>
<dbReference type="EMBL" id="LAZR01000602">
    <property type="protein sequence ID" value="KKN63070.1"/>
    <property type="molecule type" value="Genomic_DNA"/>
</dbReference>
<proteinExistence type="predicted"/>
<comment type="caution">
    <text evidence="1">The sequence shown here is derived from an EMBL/GenBank/DDBJ whole genome shotgun (WGS) entry which is preliminary data.</text>
</comment>
<gene>
    <name evidence="1" type="ORF">LCGC14_0505450</name>
</gene>
<name>A0A0F9S2K9_9ZZZZ</name>
<evidence type="ECO:0000313" key="1">
    <source>
        <dbReference type="EMBL" id="KKN63070.1"/>
    </source>
</evidence>
<dbReference type="AlphaFoldDB" id="A0A0F9S2K9"/>
<protein>
    <submittedName>
        <fullName evidence="1">Uncharacterized protein</fullName>
    </submittedName>
</protein>
<organism evidence="1">
    <name type="scientific">marine sediment metagenome</name>
    <dbReference type="NCBI Taxonomy" id="412755"/>
    <lineage>
        <taxon>unclassified sequences</taxon>
        <taxon>metagenomes</taxon>
        <taxon>ecological metagenomes</taxon>
    </lineage>
</organism>
<reference evidence="1" key="1">
    <citation type="journal article" date="2015" name="Nature">
        <title>Complex archaea that bridge the gap between prokaryotes and eukaryotes.</title>
        <authorList>
            <person name="Spang A."/>
            <person name="Saw J.H."/>
            <person name="Jorgensen S.L."/>
            <person name="Zaremba-Niedzwiedzka K."/>
            <person name="Martijn J."/>
            <person name="Lind A.E."/>
            <person name="van Eijk R."/>
            <person name="Schleper C."/>
            <person name="Guy L."/>
            <person name="Ettema T.J."/>
        </authorList>
    </citation>
    <scope>NUCLEOTIDE SEQUENCE</scope>
</reference>
<sequence>MGLNMEEFKTLRTTQKKLNKDIQKFRIENPNYEVYNITTSGTGGEMGGTIRFWVIWKRKG</sequence>